<evidence type="ECO:0000313" key="1">
    <source>
        <dbReference type="EMBL" id="QOI68870.1"/>
    </source>
</evidence>
<gene>
    <name evidence="1" type="ORF">phi9184_ORF051</name>
</gene>
<dbReference type="Proteomes" id="UP000593991">
    <property type="component" value="Segment"/>
</dbReference>
<proteinExistence type="predicted"/>
<sequence length="65" mass="7400">MNIGTIIQTKYASGNTTGKSFTYKIVSIEKNKHEALTLYELENVDSHVRQFVTHKNLLDVCEVTQ</sequence>
<organism evidence="1 2">
    <name type="scientific">Enterococcus phage 9184</name>
    <dbReference type="NCBI Taxonomy" id="2763103"/>
    <lineage>
        <taxon>Viruses</taxon>
        <taxon>Duplodnaviria</taxon>
        <taxon>Heunggongvirae</taxon>
        <taxon>Uroviricota</taxon>
        <taxon>Caudoviricetes</taxon>
        <taxon>Thiercelinvirus</taxon>
        <taxon>Thiercelinvirus v9184</taxon>
    </lineage>
</organism>
<keyword evidence="2" id="KW-1185">Reference proteome</keyword>
<evidence type="ECO:0000313" key="2">
    <source>
        <dbReference type="Proteomes" id="UP000593991"/>
    </source>
</evidence>
<name>A0A7L8ZJI1_9CAUD</name>
<dbReference type="EMBL" id="MT939242">
    <property type="protein sequence ID" value="QOI68870.1"/>
    <property type="molecule type" value="Genomic_DNA"/>
</dbReference>
<accession>A0A7L8ZJI1</accession>
<protein>
    <submittedName>
        <fullName evidence="1">Uncharacterized protein</fullName>
    </submittedName>
</protein>
<reference evidence="1 2" key="1">
    <citation type="submission" date="2020-08" db="EMBL/GenBank/DDBJ databases">
        <authorList>
            <person name="Canfield G.S."/>
            <person name="Duerkop B.A."/>
        </authorList>
    </citation>
    <scope>NUCLEOTIDE SEQUENCE [LARGE SCALE GENOMIC DNA]</scope>
</reference>